<organism evidence="2 3">
    <name type="scientific">Legionella bozemanae</name>
    <name type="common">Fluoribacter bozemanae</name>
    <dbReference type="NCBI Taxonomy" id="447"/>
    <lineage>
        <taxon>Bacteria</taxon>
        <taxon>Pseudomonadati</taxon>
        <taxon>Pseudomonadota</taxon>
        <taxon>Gammaproteobacteria</taxon>
        <taxon>Legionellales</taxon>
        <taxon>Legionellaceae</taxon>
        <taxon>Legionella</taxon>
    </lineage>
</organism>
<evidence type="ECO:0000313" key="3">
    <source>
        <dbReference type="Proteomes" id="UP000054695"/>
    </source>
</evidence>
<keyword evidence="3" id="KW-1185">Reference proteome</keyword>
<evidence type="ECO:0000313" key="2">
    <source>
        <dbReference type="EMBL" id="KTC69103.1"/>
    </source>
</evidence>
<evidence type="ECO:0000259" key="1">
    <source>
        <dbReference type="PROSITE" id="PS51352"/>
    </source>
</evidence>
<name>A0A0W0RDG0_LEGBO</name>
<dbReference type="GO" id="GO:0016209">
    <property type="term" value="F:antioxidant activity"/>
    <property type="evidence" value="ECO:0007669"/>
    <property type="project" value="InterPro"/>
</dbReference>
<dbReference type="Gene3D" id="3.40.30.10">
    <property type="entry name" value="Glutaredoxin"/>
    <property type="match status" value="1"/>
</dbReference>
<dbReference type="GO" id="GO:0016853">
    <property type="term" value="F:isomerase activity"/>
    <property type="evidence" value="ECO:0007669"/>
    <property type="project" value="UniProtKB-KW"/>
</dbReference>
<dbReference type="STRING" id="447.Lboz_3245"/>
<proteinExistence type="predicted"/>
<dbReference type="RefSeq" id="WP_058460790.1">
    <property type="nucleotide sequence ID" value="NZ_CAAAIY010000014.1"/>
</dbReference>
<dbReference type="PATRIC" id="fig|447.4.peg.3466"/>
<dbReference type="InterPro" id="IPR036249">
    <property type="entry name" value="Thioredoxin-like_sf"/>
</dbReference>
<dbReference type="AlphaFoldDB" id="A0A0W0RDG0"/>
<dbReference type="Proteomes" id="UP000054695">
    <property type="component" value="Unassembled WGS sequence"/>
</dbReference>
<gene>
    <name evidence="2" type="ORF">Lboz_3245</name>
</gene>
<dbReference type="InterPro" id="IPR013766">
    <property type="entry name" value="Thioredoxin_domain"/>
</dbReference>
<comment type="caution">
    <text evidence="2">The sequence shown here is derived from an EMBL/GenBank/DDBJ whole genome shotgun (WGS) entry which is preliminary data.</text>
</comment>
<protein>
    <submittedName>
        <fullName evidence="2">Putative thiol-disulfide isomerase</fullName>
    </submittedName>
</protein>
<dbReference type="InterPro" id="IPR047262">
    <property type="entry name" value="PRX-like1"/>
</dbReference>
<reference evidence="2 3" key="1">
    <citation type="submission" date="2015-11" db="EMBL/GenBank/DDBJ databases">
        <title>Genomic analysis of 38 Legionella species identifies large and diverse effector repertoires.</title>
        <authorList>
            <person name="Burstein D."/>
            <person name="Amaro F."/>
            <person name="Zusman T."/>
            <person name="Lifshitz Z."/>
            <person name="Cohen O."/>
            <person name="Gilbert J.A."/>
            <person name="Pupko T."/>
            <person name="Shuman H.A."/>
            <person name="Segal G."/>
        </authorList>
    </citation>
    <scope>NUCLEOTIDE SEQUENCE [LARGE SCALE GENOMIC DNA]</scope>
    <source>
        <strain evidence="2 3">WIGA</strain>
    </source>
</reference>
<dbReference type="GO" id="GO:0016491">
    <property type="term" value="F:oxidoreductase activity"/>
    <property type="evidence" value="ECO:0007669"/>
    <property type="project" value="InterPro"/>
</dbReference>
<dbReference type="EMBL" id="LNXU01000049">
    <property type="protein sequence ID" value="KTC69103.1"/>
    <property type="molecule type" value="Genomic_DNA"/>
</dbReference>
<dbReference type="PROSITE" id="PS51352">
    <property type="entry name" value="THIOREDOXIN_2"/>
    <property type="match status" value="1"/>
</dbReference>
<dbReference type="OrthoDB" id="9809746at2"/>
<dbReference type="SUPFAM" id="SSF52833">
    <property type="entry name" value="Thioredoxin-like"/>
    <property type="match status" value="1"/>
</dbReference>
<dbReference type="PANTHER" id="PTHR43640">
    <property type="entry name" value="OS07G0260300 PROTEIN"/>
    <property type="match status" value="1"/>
</dbReference>
<dbReference type="CDD" id="cd02969">
    <property type="entry name" value="PRX_like1"/>
    <property type="match status" value="1"/>
</dbReference>
<sequence length="189" mass="21218">MVATASNMLPLGSKAPDFTLVDTRNDQWVSLTQIKSPIATVIMFLCNHCPYVKHIQTKIVDLAEMYQKKGIQFVAISSNDAEKYPADGPEKMRIEAELFHYPFPYLYDESQEVAIAYQAACTPDFYVFDKDLFCVYRGCLDESTPGNNKPVTGSHLQNALDNILAGKPVSPDQKPSIGCNIKWKEHMYG</sequence>
<dbReference type="InterPro" id="IPR000866">
    <property type="entry name" value="AhpC/TSA"/>
</dbReference>
<dbReference type="Pfam" id="PF00578">
    <property type="entry name" value="AhpC-TSA"/>
    <property type="match status" value="1"/>
</dbReference>
<feature type="domain" description="Thioredoxin" evidence="1">
    <location>
        <begin position="9"/>
        <end position="165"/>
    </location>
</feature>
<keyword evidence="2" id="KW-0413">Isomerase</keyword>
<dbReference type="PANTHER" id="PTHR43640:SF1">
    <property type="entry name" value="THIOREDOXIN-DEPENDENT PEROXIREDOXIN"/>
    <property type="match status" value="1"/>
</dbReference>
<accession>A0A0W0RDG0</accession>